<feature type="region of interest" description="Disordered" evidence="10">
    <location>
        <begin position="1"/>
        <end position="85"/>
    </location>
</feature>
<comment type="subcellular location">
    <subcellularLocation>
        <location evidence="1">Nucleus</location>
        <location evidence="1">Nucleolus</location>
    </subcellularLocation>
</comment>
<feature type="domain" description="S1 motif" evidence="11">
    <location>
        <begin position="939"/>
        <end position="1015"/>
    </location>
</feature>
<feature type="region of interest" description="Disordered" evidence="10">
    <location>
        <begin position="1392"/>
        <end position="1454"/>
    </location>
</feature>
<dbReference type="InterPro" id="IPR012340">
    <property type="entry name" value="NA-bd_OB-fold"/>
</dbReference>
<dbReference type="PANTHER" id="PTHR23270">
    <property type="entry name" value="PROGRAMMED CELL DEATH PROTEIN 11 PRE-RRNA PROCESSING PROTEIN RRP5"/>
    <property type="match status" value="1"/>
</dbReference>
<feature type="region of interest" description="Disordered" evidence="10">
    <location>
        <begin position="1487"/>
        <end position="1509"/>
    </location>
</feature>
<feature type="domain" description="S1 motif" evidence="11">
    <location>
        <begin position="157"/>
        <end position="259"/>
    </location>
</feature>
<keyword evidence="2" id="KW-0690">Ribosome biogenesis</keyword>
<dbReference type="Pfam" id="PF00575">
    <property type="entry name" value="S1"/>
    <property type="match status" value="6"/>
</dbReference>
<reference evidence="12" key="1">
    <citation type="journal article" date="2021" name="Nat. Commun.">
        <title>Genetic determinants of endophytism in the Arabidopsis root mycobiome.</title>
        <authorList>
            <person name="Mesny F."/>
            <person name="Miyauchi S."/>
            <person name="Thiergart T."/>
            <person name="Pickel B."/>
            <person name="Atanasova L."/>
            <person name="Karlsson M."/>
            <person name="Huettel B."/>
            <person name="Barry K.W."/>
            <person name="Haridas S."/>
            <person name="Chen C."/>
            <person name="Bauer D."/>
            <person name="Andreopoulos W."/>
            <person name="Pangilinan J."/>
            <person name="LaButti K."/>
            <person name="Riley R."/>
            <person name="Lipzen A."/>
            <person name="Clum A."/>
            <person name="Drula E."/>
            <person name="Henrissat B."/>
            <person name="Kohler A."/>
            <person name="Grigoriev I.V."/>
            <person name="Martin F.M."/>
            <person name="Hacquard S."/>
        </authorList>
    </citation>
    <scope>NUCLEOTIDE SEQUENCE</scope>
    <source>
        <strain evidence="12">MPI-CAGE-CH-0230</strain>
    </source>
</reference>
<feature type="compositionally biased region" description="Basic residues" evidence="10">
    <location>
        <begin position="113"/>
        <end position="123"/>
    </location>
</feature>
<feature type="compositionally biased region" description="Basic and acidic residues" evidence="10">
    <location>
        <begin position="124"/>
        <end position="135"/>
    </location>
</feature>
<dbReference type="Pfam" id="PF24685">
    <property type="entry name" value="OB_RRP5_4th"/>
    <property type="match status" value="1"/>
</dbReference>
<dbReference type="CDD" id="cd05703">
    <property type="entry name" value="S1_Rrp5_repeat_hs12_sc9"/>
    <property type="match status" value="1"/>
</dbReference>
<dbReference type="CDD" id="cd05707">
    <property type="entry name" value="S1_Rrp5_repeat_sc11"/>
    <property type="match status" value="1"/>
</dbReference>
<feature type="region of interest" description="Disordered" evidence="10">
    <location>
        <begin position="905"/>
        <end position="926"/>
    </location>
</feature>
<dbReference type="Pfam" id="PF23459">
    <property type="entry name" value="S1_RRP5"/>
    <property type="match status" value="1"/>
</dbReference>
<evidence type="ECO:0000256" key="4">
    <source>
        <dbReference type="ARBA" id="ARBA00022553"/>
    </source>
</evidence>
<evidence type="ECO:0000259" key="11">
    <source>
        <dbReference type="PROSITE" id="PS50126"/>
    </source>
</evidence>
<comment type="function">
    <text evidence="7">Involved in the biogenesis of rRNA. Required for the formation of 18S and 5.8S rRNA.</text>
</comment>
<dbReference type="FunFam" id="2.40.50.140:FF:000155">
    <property type="entry name" value="rRNA biogenesis protein RRP5"/>
    <property type="match status" value="1"/>
</dbReference>
<name>A0A9P8YBR6_9PEZI</name>
<evidence type="ECO:0000256" key="8">
    <source>
        <dbReference type="ARBA" id="ARBA00073619"/>
    </source>
</evidence>
<dbReference type="InterPro" id="IPR048059">
    <property type="entry name" value="Rrp5_S1_rpt_hs1_sc1"/>
</dbReference>
<evidence type="ECO:0000256" key="5">
    <source>
        <dbReference type="ARBA" id="ARBA00022737"/>
    </source>
</evidence>
<evidence type="ECO:0000256" key="7">
    <source>
        <dbReference type="ARBA" id="ARBA00055575"/>
    </source>
</evidence>
<keyword evidence="6" id="KW-0539">Nucleus</keyword>
<dbReference type="CDD" id="cd05693">
    <property type="entry name" value="S1_Rrp5_repeat_hs1_sc1"/>
    <property type="match status" value="1"/>
</dbReference>
<feature type="domain" description="S1 motif" evidence="11">
    <location>
        <begin position="1042"/>
        <end position="1117"/>
    </location>
</feature>
<evidence type="ECO:0000256" key="2">
    <source>
        <dbReference type="ARBA" id="ARBA00022517"/>
    </source>
</evidence>
<dbReference type="InterPro" id="IPR057302">
    <property type="entry name" value="Rrp5_S1"/>
</dbReference>
<feature type="compositionally biased region" description="Basic and acidic residues" evidence="10">
    <location>
        <begin position="39"/>
        <end position="53"/>
    </location>
</feature>
<dbReference type="CDD" id="cd05697">
    <property type="entry name" value="S1_Rrp5_repeat_hs5"/>
    <property type="match status" value="1"/>
</dbReference>
<dbReference type="InterPro" id="IPR011990">
    <property type="entry name" value="TPR-like_helical_dom_sf"/>
</dbReference>
<dbReference type="FunFam" id="2.40.50.140:FF:000279">
    <property type="entry name" value="rRNA biogenesis protein rrp5"/>
    <property type="match status" value="1"/>
</dbReference>
<dbReference type="GeneID" id="70179058"/>
<keyword evidence="3" id="KW-0698">rRNA processing</keyword>
<dbReference type="GO" id="GO:0003723">
    <property type="term" value="F:RNA binding"/>
    <property type="evidence" value="ECO:0007669"/>
    <property type="project" value="TreeGrafter"/>
</dbReference>
<feature type="compositionally biased region" description="Low complexity" evidence="10">
    <location>
        <begin position="916"/>
        <end position="926"/>
    </location>
</feature>
<organism evidence="12 13">
    <name type="scientific">Microdochium trichocladiopsis</name>
    <dbReference type="NCBI Taxonomy" id="1682393"/>
    <lineage>
        <taxon>Eukaryota</taxon>
        <taxon>Fungi</taxon>
        <taxon>Dikarya</taxon>
        <taxon>Ascomycota</taxon>
        <taxon>Pezizomycotina</taxon>
        <taxon>Sordariomycetes</taxon>
        <taxon>Xylariomycetidae</taxon>
        <taxon>Xylariales</taxon>
        <taxon>Microdochiaceae</taxon>
        <taxon>Microdochium</taxon>
    </lineage>
</organism>
<feature type="domain" description="S1 motif" evidence="11">
    <location>
        <begin position="1227"/>
        <end position="1296"/>
    </location>
</feature>
<proteinExistence type="predicted"/>
<feature type="compositionally biased region" description="Acidic residues" evidence="10">
    <location>
        <begin position="1392"/>
        <end position="1406"/>
    </location>
</feature>
<keyword evidence="13" id="KW-1185">Reference proteome</keyword>
<dbReference type="FunFam" id="2.40.50.140:FF:000103">
    <property type="entry name" value="protein RRP5 homolog"/>
    <property type="match status" value="2"/>
</dbReference>
<dbReference type="GO" id="GO:0006364">
    <property type="term" value="P:rRNA processing"/>
    <property type="evidence" value="ECO:0007669"/>
    <property type="project" value="UniProtKB-KW"/>
</dbReference>
<evidence type="ECO:0000256" key="3">
    <source>
        <dbReference type="ARBA" id="ARBA00022552"/>
    </source>
</evidence>
<dbReference type="GO" id="GO:0032040">
    <property type="term" value="C:small-subunit processome"/>
    <property type="evidence" value="ECO:0007669"/>
    <property type="project" value="TreeGrafter"/>
</dbReference>
<feature type="compositionally biased region" description="Acidic residues" evidence="10">
    <location>
        <begin position="1413"/>
        <end position="1433"/>
    </location>
</feature>
<feature type="region of interest" description="Disordered" evidence="10">
    <location>
        <begin position="103"/>
        <end position="137"/>
    </location>
</feature>
<dbReference type="FunFam" id="2.40.50.140:FF:000159">
    <property type="entry name" value="rRNA biogenesis protein rrp5"/>
    <property type="match status" value="1"/>
</dbReference>
<evidence type="ECO:0000256" key="1">
    <source>
        <dbReference type="ARBA" id="ARBA00004604"/>
    </source>
</evidence>
<dbReference type="InterPro" id="IPR048058">
    <property type="entry name" value="Rrp5_S1_rpt_hs11_sc8"/>
</dbReference>
<dbReference type="CDD" id="cd05702">
    <property type="entry name" value="S1_Rrp5_repeat_hs11_sc8"/>
    <property type="match status" value="1"/>
</dbReference>
<dbReference type="Gene3D" id="2.40.50.140">
    <property type="entry name" value="Nucleic acid-binding proteins"/>
    <property type="match status" value="12"/>
</dbReference>
<feature type="region of interest" description="Disordered" evidence="10">
    <location>
        <begin position="201"/>
        <end position="220"/>
    </location>
</feature>
<gene>
    <name evidence="12" type="ORF">B0I36DRAFT_237070</name>
</gene>
<dbReference type="RefSeq" id="XP_046016922.1">
    <property type="nucleotide sequence ID" value="XM_046149512.1"/>
</dbReference>
<feature type="compositionally biased region" description="Acidic residues" evidence="10">
    <location>
        <begin position="1442"/>
        <end position="1454"/>
    </location>
</feature>
<dbReference type="InterPro" id="IPR045209">
    <property type="entry name" value="Rrp5"/>
</dbReference>
<feature type="domain" description="S1 motif" evidence="11">
    <location>
        <begin position="554"/>
        <end position="628"/>
    </location>
</feature>
<feature type="domain" description="S1 motif" evidence="11">
    <location>
        <begin position="1316"/>
        <end position="1387"/>
    </location>
</feature>
<evidence type="ECO:0000313" key="12">
    <source>
        <dbReference type="EMBL" id="KAH7037801.1"/>
    </source>
</evidence>
<feature type="domain" description="S1 motif" evidence="11">
    <location>
        <begin position="648"/>
        <end position="717"/>
    </location>
</feature>
<dbReference type="InterPro" id="IPR057301">
    <property type="entry name" value="Rrp5_OB_4th"/>
</dbReference>
<dbReference type="SMART" id="SM00316">
    <property type="entry name" value="S1"/>
    <property type="match status" value="13"/>
</dbReference>
<dbReference type="InterPro" id="IPR003107">
    <property type="entry name" value="HAT"/>
</dbReference>
<dbReference type="SMART" id="SM00386">
    <property type="entry name" value="HAT"/>
    <property type="match status" value="6"/>
</dbReference>
<feature type="domain" description="S1 motif" evidence="11">
    <location>
        <begin position="1133"/>
        <end position="1202"/>
    </location>
</feature>
<dbReference type="CDD" id="cd05698">
    <property type="entry name" value="S1_Rrp5_repeat_hs6_sc5"/>
    <property type="match status" value="1"/>
</dbReference>
<dbReference type="FunFam" id="2.40.50.140:FF:000196">
    <property type="entry name" value="rRNA biogenesis protein RRP5"/>
    <property type="match status" value="1"/>
</dbReference>
<dbReference type="CDD" id="cd05706">
    <property type="entry name" value="S1_Rrp5_repeat_sc10"/>
    <property type="match status" value="1"/>
</dbReference>
<feature type="domain" description="S1 motif" evidence="11">
    <location>
        <begin position="462"/>
        <end position="537"/>
    </location>
</feature>
<dbReference type="PANTHER" id="PTHR23270:SF10">
    <property type="entry name" value="PROTEIN RRP5 HOMOLOG"/>
    <property type="match status" value="1"/>
</dbReference>
<feature type="domain" description="S1 motif" evidence="11">
    <location>
        <begin position="831"/>
        <end position="900"/>
    </location>
</feature>
<dbReference type="Proteomes" id="UP000756346">
    <property type="component" value="Unassembled WGS sequence"/>
</dbReference>
<keyword evidence="4" id="KW-0597">Phosphoprotein</keyword>
<sequence>MSSLKRKDAPGVQPSPKRGKTGAASTPSKQPNKAGKPSKVSDAKSPKDARAKSQDNASTKAAPKTAVSRLKEEEPLFPRGGGSILSPLEQKQISVQAKQDVLFEQASGQGTKKTGKAAKKGKKNGKDTKGGKKADAATGGEAGIRIESLNYKRLVKGSLVLAQITDISPLELTLALPNNLSGSVPVTAISDTLNDRIAAEAEGDDDNDTETQDGDQDDGVDLTSMYSVGQYVRAYVASTVEETTATSNKPRKHILLSLRPEHTNAGLSSSDVVANTTVMATVMSAEDHGFVMELGLDDSSLRGFLPRKELDSRIPEARMQPGNVLLCLVTKIANGKVAQLTTAANKLGKIQNHAAEATTINAFLPGSAVELMVSEVVPRGIAGKVMGSLDVTCDLLHSGLGPQAVDLEAKFKIGKKIKARIICNFPNAKEPKLGISLLDHVMTMQPLTTTSKKSPTEVLPLSSRVEKCTVTKVEPEIGLFVDIGIPGLSGFVHISRVKDGKVDMLSATTGPFKTGSEHEGRVVGYNALDGLFQLSFEKTVLEQPFLRIEDVPVGEVVHGQIEKLSINQDGVGGLLVKLADGVSGFVPEAHMADVRLQHPEKKFHPGLKVKARVLSTDSVKRQVRLTLKKTLVNSDAPILKSFDDVVVGMQTPGTIISVLQNGAIVQFYGGLKGFLPVSEMSEAYIRDPKEHFRVGQVVNIHVLNFDADTSKLIVSCKDPSAFGLDKQKALKQLSVGDIVSGKVVQKTEDDVFVELGDAGLKAMLSVYHLADRPSKGKSAIKTIRVGQTLSELVILDKNEGRRYIAVSRKPSLLQACKDGQALKSLDDAKPGAVRQGYIKNITVTAVFVQFFGQLVALLPKSKIAPEDQKKTDFGLQKHQSIEVIISSVDKDLGRIFVAPVSSPQTDAKPVAKKADATTAPKAENPVDTSVSSLDDVVVGQVLKARIASIKSTQLNMRLADNIQGRVDVSQVFDSWKDIDNPKSPLSKFKVDQVIQVRVLGVHDARNHRFLPISHRSSHMVFELSAKPSDVNGAESPMVTMSDLKVDSEQLAFVNNIQQRALWVSLSPNVRGRIAFTEISDDVSQLENLSASFPLGSAVRTRVVAVNPSEGHLDLTARSSNSSPTLTWDTIKQNMVLPGRVTKVNERQVMVQLSETVSGPVHLADLSDDFETANTTTHTKNSIIRVSVVSIDKSNKKIRLSSRPSRVLNSALPVKDCEVSSLSQISAGDIVRGFVKNVADKGLFVGLGGDVTAMVRISDLSDKFLKEWKDHFQVDQLVKGRVTSVDPATGFIRMSLKSSVVDKDFKPLINFHELREGQIVTGTVRKVEDFGAFILIDGSANISGLCHRSEMAEKPVEDATKLFAEGDAVKAIILKLDKQKKHINFGLKPSYFEDEDSEMSEDDDEDAGAALLGSDDEDEDEGSEEEDSDDDSDMVEFTGLGGDDSDSEEDEDEDEDVIMANGQAKAVEALDAGGFDWSGNALDDVDMEDAETTGDGASAQDRKKKKKRKATIEVDKSGDLDAFGPRTAVDYEQLLNRQPNSSALWIEYMALQMQVSEIAKAREVAERAVKTINSAEETEKLNAWIAHLNLEVRFGTDETVEDVFTRAGQVNDQQEVYQRLASIYIQEEKNEKADELFQALVKKFGASSPDVWINYAHWLHSSRNEPEKARALLPRATKALPNHARFPLMTKFATLEYTSAHRNPELGRTMFEGLLATFPKRFDLWNQLLDHEDVPGADKAVVRDIFDRATRIKGLKPRAAKKWFKRWADWEEKNGDAKSREKVSAKAAEWVKTRAAAAAAAGDAEAEDDE</sequence>
<comment type="caution">
    <text evidence="12">The sequence shown here is derived from an EMBL/GenBank/DDBJ whole genome shotgun (WGS) entry which is preliminary data.</text>
</comment>
<evidence type="ECO:0000256" key="6">
    <source>
        <dbReference type="ARBA" id="ARBA00023242"/>
    </source>
</evidence>
<dbReference type="OrthoDB" id="412781at2759"/>
<feature type="domain" description="S1 motif" evidence="11">
    <location>
        <begin position="736"/>
        <end position="809"/>
    </location>
</feature>
<dbReference type="FunFam" id="2.40.50.140:FF:000266">
    <property type="entry name" value="rRNA biogenesis protein rrp5"/>
    <property type="match status" value="1"/>
</dbReference>
<dbReference type="SUPFAM" id="SSF50249">
    <property type="entry name" value="Nucleic acid-binding proteins"/>
    <property type="match status" value="12"/>
</dbReference>
<dbReference type="EMBL" id="JAGTJQ010000002">
    <property type="protein sequence ID" value="KAH7037801.1"/>
    <property type="molecule type" value="Genomic_DNA"/>
</dbReference>
<keyword evidence="5" id="KW-0677">Repeat</keyword>
<dbReference type="PROSITE" id="PS50126">
    <property type="entry name" value="S1"/>
    <property type="match status" value="11"/>
</dbReference>
<dbReference type="Gene3D" id="1.25.40.10">
    <property type="entry name" value="Tetratricopeptide repeat domain"/>
    <property type="match status" value="1"/>
</dbReference>
<evidence type="ECO:0000256" key="10">
    <source>
        <dbReference type="SAM" id="MobiDB-lite"/>
    </source>
</evidence>
<dbReference type="SUPFAM" id="SSF48452">
    <property type="entry name" value="TPR-like"/>
    <property type="match status" value="1"/>
</dbReference>
<dbReference type="CDD" id="cd00164">
    <property type="entry name" value="S1_like"/>
    <property type="match status" value="1"/>
</dbReference>
<dbReference type="CDD" id="cd05708">
    <property type="entry name" value="S1_Rrp5_repeat_sc12"/>
    <property type="match status" value="1"/>
</dbReference>
<accession>A0A9P8YBR6</accession>
<protein>
    <recommendedName>
        <fullName evidence="8">rRNA biogenesis protein RRP5</fullName>
    </recommendedName>
    <alternativeName>
        <fullName evidence="9">Ribosomal RNA-processing protein 5</fullName>
    </alternativeName>
</protein>
<dbReference type="InterPro" id="IPR003029">
    <property type="entry name" value="S1_domain"/>
</dbReference>
<evidence type="ECO:0000313" key="13">
    <source>
        <dbReference type="Proteomes" id="UP000756346"/>
    </source>
</evidence>
<evidence type="ECO:0000256" key="9">
    <source>
        <dbReference type="ARBA" id="ARBA00076674"/>
    </source>
</evidence>